<dbReference type="Pfam" id="PF00815">
    <property type="entry name" value="Histidinol_dh"/>
    <property type="match status" value="1"/>
</dbReference>
<evidence type="ECO:0000256" key="4">
    <source>
        <dbReference type="ARBA" id="ARBA00022833"/>
    </source>
</evidence>
<reference evidence="9 10" key="1">
    <citation type="journal article" date="2016" name="Nat. Commun.">
        <title>Thousands of microbial genomes shed light on interconnected biogeochemical processes in an aquifer system.</title>
        <authorList>
            <person name="Anantharaman K."/>
            <person name="Brown C.T."/>
            <person name="Hug L.A."/>
            <person name="Sharon I."/>
            <person name="Castelle C.J."/>
            <person name="Probst A.J."/>
            <person name="Thomas B.C."/>
            <person name="Singh A."/>
            <person name="Wilkins M.J."/>
            <person name="Karaoz U."/>
            <person name="Brodie E.L."/>
            <person name="Williams K.H."/>
            <person name="Hubbard S.S."/>
            <person name="Banfield J.F."/>
        </authorList>
    </citation>
    <scope>NUCLEOTIDE SEQUENCE [LARGE SCALE GENOMIC DNA]</scope>
</reference>
<sequence>MLNIYVWDKTDNKTKEKIMNRANLDISSIRDYVSGWIEVVKKDGDQGLLNYIRKFDNKNFKLKDLKVTKKDIRNAYKEVDQKVIDILKRQITISRQNALSRKKEETVLKSFIPGVQVGYKITPIESVGITVPAGQVPLPTVMQILGVTAKAAGVPRIVACFPPTGQYPEMLIAADLAGVDEIYRVGGIACIAAMAYGTETIKPVVKIVGPGSIYTQTAKLLVFGKVSIDMLAGPSEAIILADEFANPAFCAADILARAEHAPDAAGVLITYSQKLAQETKKEIKRQIKYLKRKEIIKKSLSKYSCAVVVKNWEAAIDLTNEYSPEHLEILVSDPISILPKIKNAGSIFLGSYAPVAVGDYASGTNHILPTGMWSKMTSAVSIETFQKSSEVQYLTQKGLQNLEEIVDVISGIEKLDAHANSVSIRINKKKGENYEK</sequence>
<dbReference type="PIRSF" id="PIRSF000099">
    <property type="entry name" value="Histidinol_dh"/>
    <property type="match status" value="1"/>
</dbReference>
<keyword evidence="5 6" id="KW-0560">Oxidoreductase</keyword>
<comment type="cofactor">
    <cofactor evidence="1">
        <name>Zn(2+)</name>
        <dbReference type="ChEBI" id="CHEBI:29105"/>
    </cofactor>
</comment>
<dbReference type="GO" id="GO:0051287">
    <property type="term" value="F:NAD binding"/>
    <property type="evidence" value="ECO:0007669"/>
    <property type="project" value="InterPro"/>
</dbReference>
<feature type="active site" description="Proton acceptor" evidence="7">
    <location>
        <position position="326"/>
    </location>
</feature>
<dbReference type="PANTHER" id="PTHR21256">
    <property type="entry name" value="HISTIDINOL DEHYDROGENASE HDH"/>
    <property type="match status" value="1"/>
</dbReference>
<dbReference type="PANTHER" id="PTHR21256:SF2">
    <property type="entry name" value="HISTIDINE BIOSYNTHESIS TRIFUNCTIONAL PROTEIN"/>
    <property type="match status" value="1"/>
</dbReference>
<comment type="similarity">
    <text evidence="2 6 8">Belongs to the histidinol dehydrogenase family.</text>
</comment>
<feature type="active site" description="Proton acceptor" evidence="7">
    <location>
        <position position="325"/>
    </location>
</feature>
<evidence type="ECO:0000256" key="2">
    <source>
        <dbReference type="ARBA" id="ARBA00010178"/>
    </source>
</evidence>
<gene>
    <name evidence="9" type="ORF">A2773_02590</name>
</gene>
<keyword evidence="3" id="KW-0479">Metal-binding</keyword>
<dbReference type="PROSITE" id="PS00611">
    <property type="entry name" value="HISOL_DEHYDROGENASE"/>
    <property type="match status" value="1"/>
</dbReference>
<organism evidence="9 10">
    <name type="scientific">Candidatus Gottesmanbacteria bacterium RIFCSPHIGHO2_01_FULL_39_10</name>
    <dbReference type="NCBI Taxonomy" id="1798375"/>
    <lineage>
        <taxon>Bacteria</taxon>
        <taxon>Candidatus Gottesmaniibacteriota</taxon>
    </lineage>
</organism>
<evidence type="ECO:0000313" key="10">
    <source>
        <dbReference type="Proteomes" id="UP000177383"/>
    </source>
</evidence>
<dbReference type="FunFam" id="3.40.50.1980:FF:000001">
    <property type="entry name" value="Histidinol dehydrogenase"/>
    <property type="match status" value="1"/>
</dbReference>
<dbReference type="STRING" id="1798375.A2773_02590"/>
<protein>
    <submittedName>
        <fullName evidence="9">Histidinol dehydrogenase</fullName>
    </submittedName>
</protein>
<keyword evidence="4" id="KW-0862">Zinc</keyword>
<dbReference type="Gene3D" id="1.20.5.1300">
    <property type="match status" value="1"/>
</dbReference>
<dbReference type="AlphaFoldDB" id="A0A1F5ZQH5"/>
<dbReference type="InterPro" id="IPR012131">
    <property type="entry name" value="Hstdl_DH"/>
</dbReference>
<dbReference type="GO" id="GO:0000105">
    <property type="term" value="P:L-histidine biosynthetic process"/>
    <property type="evidence" value="ECO:0007669"/>
    <property type="project" value="InterPro"/>
</dbReference>
<dbReference type="Gene3D" id="3.40.50.1980">
    <property type="entry name" value="Nitrogenase molybdenum iron protein domain"/>
    <property type="match status" value="2"/>
</dbReference>
<name>A0A1F5ZQH5_9BACT</name>
<evidence type="ECO:0000256" key="1">
    <source>
        <dbReference type="ARBA" id="ARBA00001947"/>
    </source>
</evidence>
<proteinExistence type="inferred from homology"/>
<evidence type="ECO:0000256" key="7">
    <source>
        <dbReference type="PIRSR" id="PIRSR000099-1"/>
    </source>
</evidence>
<accession>A0A1F5ZQH5</accession>
<dbReference type="CDD" id="cd06572">
    <property type="entry name" value="Histidinol_dh"/>
    <property type="match status" value="1"/>
</dbReference>
<evidence type="ECO:0000256" key="5">
    <source>
        <dbReference type="ARBA" id="ARBA00023002"/>
    </source>
</evidence>
<dbReference type="SUPFAM" id="SSF53720">
    <property type="entry name" value="ALDH-like"/>
    <property type="match status" value="1"/>
</dbReference>
<dbReference type="InterPro" id="IPR001692">
    <property type="entry name" value="Histidinol_DH_CS"/>
</dbReference>
<evidence type="ECO:0000256" key="3">
    <source>
        <dbReference type="ARBA" id="ARBA00022723"/>
    </source>
</evidence>
<dbReference type="InterPro" id="IPR016161">
    <property type="entry name" value="Ald_DH/histidinol_DH"/>
</dbReference>
<evidence type="ECO:0000256" key="8">
    <source>
        <dbReference type="RuleBase" id="RU004175"/>
    </source>
</evidence>
<dbReference type="NCBIfam" id="TIGR00069">
    <property type="entry name" value="hisD"/>
    <property type="match status" value="1"/>
</dbReference>
<dbReference type="EMBL" id="MFJE01000013">
    <property type="protein sequence ID" value="OGG14651.1"/>
    <property type="molecule type" value="Genomic_DNA"/>
</dbReference>
<dbReference type="GO" id="GO:0005737">
    <property type="term" value="C:cytoplasm"/>
    <property type="evidence" value="ECO:0007669"/>
    <property type="project" value="TreeGrafter"/>
</dbReference>
<dbReference type="GO" id="GO:0046872">
    <property type="term" value="F:metal ion binding"/>
    <property type="evidence" value="ECO:0007669"/>
    <property type="project" value="UniProtKB-KW"/>
</dbReference>
<dbReference type="GO" id="GO:0004399">
    <property type="term" value="F:histidinol dehydrogenase activity"/>
    <property type="evidence" value="ECO:0007669"/>
    <property type="project" value="InterPro"/>
</dbReference>
<comment type="caution">
    <text evidence="9">The sequence shown here is derived from an EMBL/GenBank/DDBJ whole genome shotgun (WGS) entry which is preliminary data.</text>
</comment>
<dbReference type="PRINTS" id="PR00083">
    <property type="entry name" value="HOLDHDRGNASE"/>
</dbReference>
<dbReference type="Proteomes" id="UP000177383">
    <property type="component" value="Unassembled WGS sequence"/>
</dbReference>
<evidence type="ECO:0000256" key="6">
    <source>
        <dbReference type="PIRNR" id="PIRNR000099"/>
    </source>
</evidence>
<evidence type="ECO:0000313" key="9">
    <source>
        <dbReference type="EMBL" id="OGG14651.1"/>
    </source>
</evidence>
<dbReference type="InterPro" id="IPR022695">
    <property type="entry name" value="Histidinol_DH_monofunct"/>
</dbReference>